<reference evidence="2" key="1">
    <citation type="submission" date="2025-08" db="UniProtKB">
        <authorList>
            <consortium name="RefSeq"/>
        </authorList>
    </citation>
    <scope>IDENTIFICATION</scope>
    <source>
        <tissue evidence="2">Whole organism</tissue>
    </source>
</reference>
<name>A0A9C6X8L7_FRAOC</name>
<sequence>MALHTDPTGEDAQRLWQRFIDAALWPKGPLHLTHHLVVKARTELLEQGDNRYPVVTPATLKEARYLVEHCKRLLDVVVSLNPPIDSYTCDVKIYLCSKLMEIGSHRHGLDGNQRTVNSEIEKVRQLKTLVHGKLKL</sequence>
<evidence type="ECO:0000313" key="2">
    <source>
        <dbReference type="RefSeq" id="XP_052131151.1"/>
    </source>
</evidence>
<keyword evidence="1" id="KW-1185">Reference proteome</keyword>
<organism evidence="1 2">
    <name type="scientific">Frankliniella occidentalis</name>
    <name type="common">Western flower thrips</name>
    <name type="synonym">Euthrips occidentalis</name>
    <dbReference type="NCBI Taxonomy" id="133901"/>
    <lineage>
        <taxon>Eukaryota</taxon>
        <taxon>Metazoa</taxon>
        <taxon>Ecdysozoa</taxon>
        <taxon>Arthropoda</taxon>
        <taxon>Hexapoda</taxon>
        <taxon>Insecta</taxon>
        <taxon>Pterygota</taxon>
        <taxon>Neoptera</taxon>
        <taxon>Paraneoptera</taxon>
        <taxon>Thysanoptera</taxon>
        <taxon>Terebrantia</taxon>
        <taxon>Thripoidea</taxon>
        <taxon>Thripidae</taxon>
        <taxon>Frankliniella</taxon>
    </lineage>
</organism>
<dbReference type="Proteomes" id="UP000504606">
    <property type="component" value="Unplaced"/>
</dbReference>
<proteinExistence type="predicted"/>
<protein>
    <submittedName>
        <fullName evidence="2">Uncharacterized protein LOC127751521</fullName>
    </submittedName>
</protein>
<dbReference type="GeneID" id="127751521"/>
<evidence type="ECO:0000313" key="1">
    <source>
        <dbReference type="Proteomes" id="UP000504606"/>
    </source>
</evidence>
<dbReference type="RefSeq" id="XP_052131151.1">
    <property type="nucleotide sequence ID" value="XM_052275191.1"/>
</dbReference>
<dbReference type="OrthoDB" id="10628008at2759"/>
<dbReference type="AlphaFoldDB" id="A0A9C6X8L7"/>
<accession>A0A9C6X8L7</accession>
<gene>
    <name evidence="2" type="primary">LOC127751521</name>
</gene>
<dbReference type="KEGG" id="foc:127751521"/>